<dbReference type="PANTHER" id="PTHR30572:SF4">
    <property type="entry name" value="ABC TRANSPORTER PERMEASE YTRF"/>
    <property type="match status" value="1"/>
</dbReference>
<evidence type="ECO:0000256" key="7">
    <source>
        <dbReference type="SAM" id="Phobius"/>
    </source>
</evidence>
<feature type="domain" description="ABC3 transporter permease C-terminal" evidence="8">
    <location>
        <begin position="281"/>
        <end position="393"/>
    </location>
</feature>
<accession>A0ABD5VVM3</accession>
<sequence>MTGHKLRSTLTTLGIVLGIGAVIVFMVLGGAFEQDIVGEFEQEESTSMQVLTTTDSNFGQGGFQSNIYTQSDIEAVENIEGVDWVAPDGDLSVVQLRHGGETVTGGGGLGSFSVTATAPERFDHGLFEMVDGEPFEEGQRGQAVVNEELVDLYDGDVEVGDEIDLVFKDGMTETVTVTGIVNDDTGNGIPPRVHVDTGYYQTKIDDPDGNRERAYSFLLVNAESLDTVDQTQQRVQEYFDAESDAAQLKGDDQGIDVQTVEDAVEQFQSIVNQIAVLLGGIAGISLIVGSIGIANIMIVSVTERTREIGIMKAVGARKRDIIQLFLVEAVILGSIGAVLGVMAGLGVGYVGVSITGWPMVYPINWILIAVAVGGFVGVFSGLYPAWRAARVDPIQALRRE</sequence>
<feature type="domain" description="MacB-like periplasmic core" evidence="9">
    <location>
        <begin position="8"/>
        <end position="237"/>
    </location>
</feature>
<evidence type="ECO:0000313" key="10">
    <source>
        <dbReference type="EMBL" id="MFC7057346.1"/>
    </source>
</evidence>
<dbReference type="InterPro" id="IPR050250">
    <property type="entry name" value="Macrolide_Exporter_MacB"/>
</dbReference>
<keyword evidence="2" id="KW-1003">Cell membrane</keyword>
<organism evidence="10 11">
    <name type="scientific">Halovenus salina</name>
    <dbReference type="NCBI Taxonomy" id="1510225"/>
    <lineage>
        <taxon>Archaea</taxon>
        <taxon>Methanobacteriati</taxon>
        <taxon>Methanobacteriota</taxon>
        <taxon>Stenosarchaea group</taxon>
        <taxon>Halobacteria</taxon>
        <taxon>Halobacteriales</taxon>
        <taxon>Haloarculaceae</taxon>
        <taxon>Halovenus</taxon>
    </lineage>
</organism>
<evidence type="ECO:0000259" key="9">
    <source>
        <dbReference type="Pfam" id="PF12704"/>
    </source>
</evidence>
<dbReference type="EMBL" id="JBHSZI010000001">
    <property type="protein sequence ID" value="MFC7057346.1"/>
    <property type="molecule type" value="Genomic_DNA"/>
</dbReference>
<feature type="transmembrane region" description="Helical" evidence="7">
    <location>
        <begin position="321"/>
        <end position="345"/>
    </location>
</feature>
<evidence type="ECO:0000256" key="3">
    <source>
        <dbReference type="ARBA" id="ARBA00022692"/>
    </source>
</evidence>
<evidence type="ECO:0000256" key="4">
    <source>
        <dbReference type="ARBA" id="ARBA00022989"/>
    </source>
</evidence>
<dbReference type="GO" id="GO:0005886">
    <property type="term" value="C:plasma membrane"/>
    <property type="evidence" value="ECO:0007669"/>
    <property type="project" value="UniProtKB-SubCell"/>
</dbReference>
<keyword evidence="11" id="KW-1185">Reference proteome</keyword>
<dbReference type="RefSeq" id="WP_382186749.1">
    <property type="nucleotide sequence ID" value="NZ_JBHSZI010000001.1"/>
</dbReference>
<dbReference type="InterPro" id="IPR025857">
    <property type="entry name" value="MacB_PCD"/>
</dbReference>
<comment type="subcellular location">
    <subcellularLocation>
        <location evidence="1">Cell membrane</location>
        <topology evidence="1">Multi-pass membrane protein</topology>
    </subcellularLocation>
</comment>
<keyword evidence="3 7" id="KW-0812">Transmembrane</keyword>
<dbReference type="AlphaFoldDB" id="A0ABD5VVM3"/>
<evidence type="ECO:0000256" key="6">
    <source>
        <dbReference type="ARBA" id="ARBA00038076"/>
    </source>
</evidence>
<evidence type="ECO:0000313" key="11">
    <source>
        <dbReference type="Proteomes" id="UP001596445"/>
    </source>
</evidence>
<feature type="transmembrane region" description="Helical" evidence="7">
    <location>
        <begin position="365"/>
        <end position="386"/>
    </location>
</feature>
<dbReference type="InterPro" id="IPR003838">
    <property type="entry name" value="ABC3_permease_C"/>
</dbReference>
<comment type="caution">
    <text evidence="10">The sequence shown here is derived from an EMBL/GenBank/DDBJ whole genome shotgun (WGS) entry which is preliminary data.</text>
</comment>
<name>A0ABD5VVM3_9EURY</name>
<feature type="transmembrane region" description="Helical" evidence="7">
    <location>
        <begin position="12"/>
        <end position="32"/>
    </location>
</feature>
<feature type="transmembrane region" description="Helical" evidence="7">
    <location>
        <begin position="274"/>
        <end position="301"/>
    </location>
</feature>
<comment type="similarity">
    <text evidence="6">Belongs to the ABC-4 integral membrane protein family.</text>
</comment>
<evidence type="ECO:0000256" key="2">
    <source>
        <dbReference type="ARBA" id="ARBA00022475"/>
    </source>
</evidence>
<gene>
    <name evidence="10" type="ORF">ACFQQG_03085</name>
</gene>
<dbReference type="Proteomes" id="UP001596445">
    <property type="component" value="Unassembled WGS sequence"/>
</dbReference>
<reference evidence="10 11" key="1">
    <citation type="journal article" date="2019" name="Int. J. Syst. Evol. Microbiol.">
        <title>The Global Catalogue of Microorganisms (GCM) 10K type strain sequencing project: providing services to taxonomists for standard genome sequencing and annotation.</title>
        <authorList>
            <consortium name="The Broad Institute Genomics Platform"/>
            <consortium name="The Broad Institute Genome Sequencing Center for Infectious Disease"/>
            <person name="Wu L."/>
            <person name="Ma J."/>
        </authorList>
    </citation>
    <scope>NUCLEOTIDE SEQUENCE [LARGE SCALE GENOMIC DNA]</scope>
    <source>
        <strain evidence="10 11">JCM 30072</strain>
    </source>
</reference>
<protein>
    <submittedName>
        <fullName evidence="10">ABC transporter permease</fullName>
    </submittedName>
</protein>
<dbReference type="PANTHER" id="PTHR30572">
    <property type="entry name" value="MEMBRANE COMPONENT OF TRANSPORTER-RELATED"/>
    <property type="match status" value="1"/>
</dbReference>
<proteinExistence type="inferred from homology"/>
<keyword evidence="5 7" id="KW-0472">Membrane</keyword>
<evidence type="ECO:0000256" key="1">
    <source>
        <dbReference type="ARBA" id="ARBA00004651"/>
    </source>
</evidence>
<keyword evidence="4 7" id="KW-1133">Transmembrane helix</keyword>
<evidence type="ECO:0000256" key="5">
    <source>
        <dbReference type="ARBA" id="ARBA00023136"/>
    </source>
</evidence>
<dbReference type="Pfam" id="PF12704">
    <property type="entry name" value="MacB_PCD"/>
    <property type="match status" value="1"/>
</dbReference>
<dbReference type="Pfam" id="PF02687">
    <property type="entry name" value="FtsX"/>
    <property type="match status" value="1"/>
</dbReference>
<evidence type="ECO:0000259" key="8">
    <source>
        <dbReference type="Pfam" id="PF02687"/>
    </source>
</evidence>